<dbReference type="EMBL" id="JACGCM010002493">
    <property type="protein sequence ID" value="KAF6139398.1"/>
    <property type="molecule type" value="Genomic_DNA"/>
</dbReference>
<comment type="caution">
    <text evidence="2">The sequence shown here is derived from an EMBL/GenBank/DDBJ whole genome shotgun (WGS) entry which is preliminary data.</text>
</comment>
<name>A0A7J7LA17_9MAGN</name>
<feature type="compositionally biased region" description="Basic and acidic residues" evidence="1">
    <location>
        <begin position="197"/>
        <end position="217"/>
    </location>
</feature>
<dbReference type="GO" id="GO:0003700">
    <property type="term" value="F:DNA-binding transcription factor activity"/>
    <property type="evidence" value="ECO:0007669"/>
    <property type="project" value="InterPro"/>
</dbReference>
<evidence type="ECO:0008006" key="4">
    <source>
        <dbReference type="Google" id="ProtNLM"/>
    </source>
</evidence>
<feature type="compositionally biased region" description="Polar residues" evidence="1">
    <location>
        <begin position="1"/>
        <end position="19"/>
    </location>
</feature>
<dbReference type="PANTHER" id="PTHR46835:SF3">
    <property type="entry name" value="BASIC-LEUCINE ZIPPER (BZIP) TRANSCRIPTION FACTOR FAMILY PROTEIN"/>
    <property type="match status" value="1"/>
</dbReference>
<dbReference type="InterPro" id="IPR044759">
    <property type="entry name" value="bZIP_RF2"/>
</dbReference>
<organism evidence="2 3">
    <name type="scientific">Kingdonia uniflora</name>
    <dbReference type="NCBI Taxonomy" id="39325"/>
    <lineage>
        <taxon>Eukaryota</taxon>
        <taxon>Viridiplantae</taxon>
        <taxon>Streptophyta</taxon>
        <taxon>Embryophyta</taxon>
        <taxon>Tracheophyta</taxon>
        <taxon>Spermatophyta</taxon>
        <taxon>Magnoliopsida</taxon>
        <taxon>Ranunculales</taxon>
        <taxon>Circaeasteraceae</taxon>
        <taxon>Kingdonia</taxon>
    </lineage>
</organism>
<dbReference type="Proteomes" id="UP000541444">
    <property type="component" value="Unassembled WGS sequence"/>
</dbReference>
<reference evidence="2 3" key="1">
    <citation type="journal article" date="2020" name="IScience">
        <title>Genome Sequencing of the Endangered Kingdonia uniflora (Circaeasteraceae, Ranunculales) Reveals Potential Mechanisms of Evolutionary Specialization.</title>
        <authorList>
            <person name="Sun Y."/>
            <person name="Deng T."/>
            <person name="Zhang A."/>
            <person name="Moore M.J."/>
            <person name="Landis J.B."/>
            <person name="Lin N."/>
            <person name="Zhang H."/>
            <person name="Zhang X."/>
            <person name="Huang J."/>
            <person name="Zhang X."/>
            <person name="Sun H."/>
            <person name="Wang H."/>
        </authorList>
    </citation>
    <scope>NUCLEOTIDE SEQUENCE [LARGE SCALE GENOMIC DNA]</scope>
    <source>
        <strain evidence="2">TB1705</strain>
        <tissue evidence="2">Leaf</tissue>
    </source>
</reference>
<dbReference type="AlphaFoldDB" id="A0A7J7LA17"/>
<dbReference type="GO" id="GO:0005634">
    <property type="term" value="C:nucleus"/>
    <property type="evidence" value="ECO:0007669"/>
    <property type="project" value="UniProtKB-ARBA"/>
</dbReference>
<protein>
    <recommendedName>
        <fullName evidence="4">BZIP domain-containing protein</fullName>
    </recommendedName>
</protein>
<dbReference type="PANTHER" id="PTHR46835">
    <property type="entry name" value="BASIC-LEUCINE ZIPPER (BZIP) TRANSCRIPTION FACTOR FAMILY PROTEIN-RELATED"/>
    <property type="match status" value="1"/>
</dbReference>
<sequence length="367" mass="41910">MSNFRGSSNFKNMQYSGKQSLLPPKSPFPSIPSSYAEYGSNSSIGGKSIPKSREGHTYHQRTSSESFLLDEQHSWVEELLNEPDTPVRKGHRRSSSDSFAYLEAANANLHSLHQEDYKYRNFRSVLSRGSQDFENYKDLRQVPFYPELSSFRRQDRAWEPSLSSMNYPSDNILLQSSGSSCAPHEPDGVPSTASGKQDQEVSAPHDLKGSTDRKDCSLVKPSASDTDPKRAKQAFAQRSRVRKLQYIAELEKNVQALEAMYSVLICYLQTEGSEVSAELQFLDQQHLILNLENETLKRRLANLAQEHTIKYMEHEILEREVLRLRGLYQQQQQRQQPQQPSSHRRTSSRDLESRFANLALNQSETSS</sequence>
<dbReference type="InterPro" id="IPR044797">
    <property type="entry name" value="At4g06598-like"/>
</dbReference>
<feature type="region of interest" description="Disordered" evidence="1">
    <location>
        <begin position="329"/>
        <end position="367"/>
    </location>
</feature>
<evidence type="ECO:0000256" key="1">
    <source>
        <dbReference type="SAM" id="MobiDB-lite"/>
    </source>
</evidence>
<gene>
    <name evidence="2" type="ORF">GIB67_026240</name>
</gene>
<keyword evidence="3" id="KW-1185">Reference proteome</keyword>
<accession>A0A7J7LA17</accession>
<dbReference type="CDD" id="cd14703">
    <property type="entry name" value="bZIP_plant_RF2"/>
    <property type="match status" value="1"/>
</dbReference>
<feature type="compositionally biased region" description="Low complexity" evidence="1">
    <location>
        <begin position="329"/>
        <end position="341"/>
    </location>
</feature>
<evidence type="ECO:0000313" key="3">
    <source>
        <dbReference type="Proteomes" id="UP000541444"/>
    </source>
</evidence>
<dbReference type="OrthoDB" id="1878267at2759"/>
<feature type="region of interest" description="Disordered" evidence="1">
    <location>
        <begin position="173"/>
        <end position="234"/>
    </location>
</feature>
<evidence type="ECO:0000313" key="2">
    <source>
        <dbReference type="EMBL" id="KAF6139398.1"/>
    </source>
</evidence>
<proteinExistence type="predicted"/>
<feature type="region of interest" description="Disordered" evidence="1">
    <location>
        <begin position="1"/>
        <end position="64"/>
    </location>
</feature>